<evidence type="ECO:0000256" key="9">
    <source>
        <dbReference type="PROSITE-ProRule" id="PRU10141"/>
    </source>
</evidence>
<dbReference type="EC" id="2.7.11.1" evidence="1"/>
<comment type="catalytic activity">
    <reaction evidence="7">
        <text>L-threonyl-[protein] + ATP = O-phospho-L-threonyl-[protein] + ADP + H(+)</text>
        <dbReference type="Rhea" id="RHEA:46608"/>
        <dbReference type="Rhea" id="RHEA-COMP:11060"/>
        <dbReference type="Rhea" id="RHEA-COMP:11605"/>
        <dbReference type="ChEBI" id="CHEBI:15378"/>
        <dbReference type="ChEBI" id="CHEBI:30013"/>
        <dbReference type="ChEBI" id="CHEBI:30616"/>
        <dbReference type="ChEBI" id="CHEBI:61977"/>
        <dbReference type="ChEBI" id="CHEBI:456216"/>
        <dbReference type="EC" id="2.7.11.1"/>
    </reaction>
</comment>
<evidence type="ECO:0000256" key="4">
    <source>
        <dbReference type="ARBA" id="ARBA00022741"/>
    </source>
</evidence>
<dbReference type="Gene3D" id="1.10.510.10">
    <property type="entry name" value="Transferase(Phosphotransferase) domain 1"/>
    <property type="match status" value="1"/>
</dbReference>
<keyword evidence="6 9" id="KW-0067">ATP-binding</keyword>
<dbReference type="Proteomes" id="UP000298061">
    <property type="component" value="Unassembled WGS sequence"/>
</dbReference>
<protein>
    <recommendedName>
        <fullName evidence="1">non-specific serine/threonine protein kinase</fullName>
        <ecNumber evidence="1">2.7.11.1</ecNumber>
    </recommendedName>
</protein>
<evidence type="ECO:0000256" key="3">
    <source>
        <dbReference type="ARBA" id="ARBA00022679"/>
    </source>
</evidence>
<keyword evidence="2" id="KW-0723">Serine/threonine-protein kinase</keyword>
<evidence type="ECO:0000256" key="8">
    <source>
        <dbReference type="ARBA" id="ARBA00048679"/>
    </source>
</evidence>
<evidence type="ECO:0000256" key="5">
    <source>
        <dbReference type="ARBA" id="ARBA00022777"/>
    </source>
</evidence>
<comment type="catalytic activity">
    <reaction evidence="8">
        <text>L-seryl-[protein] + ATP = O-phospho-L-seryl-[protein] + ADP + H(+)</text>
        <dbReference type="Rhea" id="RHEA:17989"/>
        <dbReference type="Rhea" id="RHEA-COMP:9863"/>
        <dbReference type="Rhea" id="RHEA-COMP:11604"/>
        <dbReference type="ChEBI" id="CHEBI:15378"/>
        <dbReference type="ChEBI" id="CHEBI:29999"/>
        <dbReference type="ChEBI" id="CHEBI:30616"/>
        <dbReference type="ChEBI" id="CHEBI:83421"/>
        <dbReference type="ChEBI" id="CHEBI:456216"/>
        <dbReference type="EC" id="2.7.11.1"/>
    </reaction>
</comment>
<evidence type="ECO:0000256" key="7">
    <source>
        <dbReference type="ARBA" id="ARBA00047899"/>
    </source>
</evidence>
<dbReference type="InterPro" id="IPR000719">
    <property type="entry name" value="Prot_kinase_dom"/>
</dbReference>
<evidence type="ECO:0000313" key="11">
    <source>
        <dbReference type="EMBL" id="TFY83585.1"/>
    </source>
</evidence>
<keyword evidence="12" id="KW-1185">Reference proteome</keyword>
<dbReference type="GO" id="GO:0005524">
    <property type="term" value="F:ATP binding"/>
    <property type="evidence" value="ECO:0007669"/>
    <property type="project" value="UniProtKB-UniRule"/>
</dbReference>
<feature type="domain" description="Protein kinase" evidence="10">
    <location>
        <begin position="299"/>
        <end position="575"/>
    </location>
</feature>
<reference evidence="11 12" key="1">
    <citation type="submission" date="2019-02" db="EMBL/GenBank/DDBJ databases">
        <title>Genome sequencing of the rare red list fungi Hericium alpestre (H. flagellum).</title>
        <authorList>
            <person name="Buettner E."/>
            <person name="Kellner H."/>
        </authorList>
    </citation>
    <scope>NUCLEOTIDE SEQUENCE [LARGE SCALE GENOMIC DNA]</scope>
    <source>
        <strain evidence="11 12">DSM 108284</strain>
    </source>
</reference>
<evidence type="ECO:0000259" key="10">
    <source>
        <dbReference type="PROSITE" id="PS50011"/>
    </source>
</evidence>
<organism evidence="11 12">
    <name type="scientific">Hericium alpestre</name>
    <dbReference type="NCBI Taxonomy" id="135208"/>
    <lineage>
        <taxon>Eukaryota</taxon>
        <taxon>Fungi</taxon>
        <taxon>Dikarya</taxon>
        <taxon>Basidiomycota</taxon>
        <taxon>Agaricomycotina</taxon>
        <taxon>Agaricomycetes</taxon>
        <taxon>Russulales</taxon>
        <taxon>Hericiaceae</taxon>
        <taxon>Hericium</taxon>
    </lineage>
</organism>
<comment type="caution">
    <text evidence="11">The sequence shown here is derived from an EMBL/GenBank/DDBJ whole genome shotgun (WGS) entry which is preliminary data.</text>
</comment>
<accession>A0A4Z0AA47</accession>
<dbReference type="EMBL" id="SFCI01000020">
    <property type="protein sequence ID" value="TFY83585.1"/>
    <property type="molecule type" value="Genomic_DNA"/>
</dbReference>
<name>A0A4Z0AA47_9AGAM</name>
<dbReference type="SMART" id="SM00220">
    <property type="entry name" value="S_TKc"/>
    <property type="match status" value="1"/>
</dbReference>
<dbReference type="OrthoDB" id="1668230at2759"/>
<proteinExistence type="predicted"/>
<dbReference type="GO" id="GO:0004674">
    <property type="term" value="F:protein serine/threonine kinase activity"/>
    <property type="evidence" value="ECO:0007669"/>
    <property type="project" value="UniProtKB-KW"/>
</dbReference>
<sequence length="643" mass="70713">MLQQVSTVLASRGASDAKLAGEQPLFPPVLAADPPSPHGPFAPAFLPHVSFFTTLCQTVLLSDDPECSLLDLSATLHFAGYCIELLKWSAAGLVSVILLDSSVSPHPSPLPSPFLSLLSALSHEPPTFTSNSASPASDPASPASGSALPAYDSSLPASNSALVASNSALLATNSMLIATNAALVASNSALHASNSALHASNSALHASNLALRACGPDAGVQTVIPAVSRAPSAGVRAPRTFYADQPTVQPRSSRIRDLDQGLNQNAAVEAWQAGVPRVESPPVSYEPEPIVLHDGRVTYIKTGFLGEGGFGEVFLARAVPNPENQDLSFPTDVAIKRFPKRRLRHVKYIFEAACLEMDLMKQATEKQLRFVVHLLSTFQDDENIYLVMPAYGRDLLRHLRRGERRMPVKEIRLYAAQMILALEEIHSLGVVHRDIKPENVFFDRHGYLVFGDFSIAGYPDGETFDQGKLYDFSGTPCRYAPEQLGPDREEKGYNYKIDIFNVGSMILEMFIGKGDSYFQESKRDEGEKEILNKDIWPDCQIFVENKAARELITGMLERDPEKRLTIPEIKAHRFFRKINWDILARRGYKKEEVLAGRWVDEELALRVPTPTLVPTQPVDYAAHGLPQFDQHVNYFRARTESAA</sequence>
<dbReference type="InterPro" id="IPR050236">
    <property type="entry name" value="Ser_Thr_kinase_AGC"/>
</dbReference>
<dbReference type="Gene3D" id="3.30.200.20">
    <property type="entry name" value="Phosphorylase Kinase, domain 1"/>
    <property type="match status" value="1"/>
</dbReference>
<keyword evidence="4 9" id="KW-0547">Nucleotide-binding</keyword>
<dbReference type="SUPFAM" id="SSF56112">
    <property type="entry name" value="Protein kinase-like (PK-like)"/>
    <property type="match status" value="1"/>
</dbReference>
<keyword evidence="5" id="KW-0418">Kinase</keyword>
<dbReference type="STRING" id="135208.A0A4Z0AA47"/>
<evidence type="ECO:0000256" key="6">
    <source>
        <dbReference type="ARBA" id="ARBA00022840"/>
    </source>
</evidence>
<dbReference type="Pfam" id="PF00069">
    <property type="entry name" value="Pkinase"/>
    <property type="match status" value="1"/>
</dbReference>
<feature type="binding site" evidence="9">
    <location>
        <position position="336"/>
    </location>
    <ligand>
        <name>ATP</name>
        <dbReference type="ChEBI" id="CHEBI:30616"/>
    </ligand>
</feature>
<evidence type="ECO:0000256" key="1">
    <source>
        <dbReference type="ARBA" id="ARBA00012513"/>
    </source>
</evidence>
<dbReference type="PANTHER" id="PTHR24356">
    <property type="entry name" value="SERINE/THREONINE-PROTEIN KINASE"/>
    <property type="match status" value="1"/>
</dbReference>
<dbReference type="GO" id="GO:0035556">
    <property type="term" value="P:intracellular signal transduction"/>
    <property type="evidence" value="ECO:0007669"/>
    <property type="project" value="TreeGrafter"/>
</dbReference>
<evidence type="ECO:0000256" key="2">
    <source>
        <dbReference type="ARBA" id="ARBA00022527"/>
    </source>
</evidence>
<dbReference type="PROSITE" id="PS50011">
    <property type="entry name" value="PROTEIN_KINASE_DOM"/>
    <property type="match status" value="1"/>
</dbReference>
<keyword evidence="3" id="KW-0808">Transferase</keyword>
<dbReference type="InterPro" id="IPR008271">
    <property type="entry name" value="Ser/Thr_kinase_AS"/>
</dbReference>
<dbReference type="PANTHER" id="PTHR24356:SF407">
    <property type="entry name" value="RAC SERINE_THREONINE-PROTEIN KINASE"/>
    <property type="match status" value="1"/>
</dbReference>
<dbReference type="PROSITE" id="PS00108">
    <property type="entry name" value="PROTEIN_KINASE_ST"/>
    <property type="match status" value="1"/>
</dbReference>
<evidence type="ECO:0000313" key="12">
    <source>
        <dbReference type="Proteomes" id="UP000298061"/>
    </source>
</evidence>
<dbReference type="InterPro" id="IPR017441">
    <property type="entry name" value="Protein_kinase_ATP_BS"/>
</dbReference>
<dbReference type="PROSITE" id="PS00107">
    <property type="entry name" value="PROTEIN_KINASE_ATP"/>
    <property type="match status" value="1"/>
</dbReference>
<dbReference type="AlphaFoldDB" id="A0A4Z0AA47"/>
<dbReference type="InterPro" id="IPR011009">
    <property type="entry name" value="Kinase-like_dom_sf"/>
</dbReference>
<gene>
    <name evidence="11" type="ORF">EWM64_g410</name>
</gene>